<dbReference type="Pfam" id="PF00557">
    <property type="entry name" value="Peptidase_M24"/>
    <property type="match status" value="1"/>
</dbReference>
<dbReference type="HOGENOM" id="CLU_017266_3_0_11"/>
<dbReference type="eggNOG" id="COG0006">
    <property type="taxonomic scope" value="Bacteria"/>
</dbReference>
<proteinExistence type="predicted"/>
<reference evidence="3 4" key="1">
    <citation type="journal article" date="2011" name="J. Bacteriol.">
        <title>Complete genome sequence of Amycolicicoccus subflavus DQS3-9A1T, an actinomycete isolated from crude oil-polluted soil.</title>
        <authorList>
            <person name="Cai M."/>
            <person name="Chen W.M."/>
            <person name="Nie Y."/>
            <person name="Chi C.Q."/>
            <person name="Wang Y.N."/>
            <person name="Tang Y.Q."/>
            <person name="Li G.Y."/>
            <person name="Wu X.L."/>
        </authorList>
    </citation>
    <scope>NUCLEOTIDE SEQUENCE [LARGE SCALE GENOMIC DNA]</scope>
    <source>
        <strain evidence="4">DSM 45089 / DQS3-9A1</strain>
    </source>
</reference>
<dbReference type="InterPro" id="IPR000994">
    <property type="entry name" value="Pept_M24"/>
</dbReference>
<feature type="domain" description="Peptidase M24" evidence="1">
    <location>
        <begin position="158"/>
        <end position="364"/>
    </location>
</feature>
<dbReference type="Proteomes" id="UP000009235">
    <property type="component" value="Chromosome"/>
</dbReference>
<dbReference type="Gene3D" id="3.90.230.10">
    <property type="entry name" value="Creatinase/methionine aminopeptidase superfamily"/>
    <property type="match status" value="1"/>
</dbReference>
<dbReference type="InterPro" id="IPR000587">
    <property type="entry name" value="Creatinase_N"/>
</dbReference>
<sequence length="380" mass="39785">MSGAEEPSFPAAEYEQRLSRVRAAMAGAGLDALVVSRPAAVEYLCGYFSAETIPQPVLVTGSDLVLFVPDFEVGRAVASSYAPEVRYFRYAVAHLAYANVGDHVAHQVGTSARIGTDSRTPIAVVDGLRAASVSVATGADITDTVRLVMSPAEISAVETAAESTQRGVEAGIAAAAAPGATDAQVAAAISAGLVERATSRSAWQVVVATGKRAGIPHSTWRNLPLVDGSTFLEFAGTHHRYHAPIMRSVCRGEPSALVKTLANLSETCVAAVLETARAGVACRDVAEQVTKALGPLPDGVVFHELYGYPVGLAHPPHWMDGAPFNITIDNPEPLEAGMVFHMPGSFRSIGLGGVGLSQTFVIEENGTRPLTHGKAEMVYL</sequence>
<dbReference type="EMBL" id="CP002786">
    <property type="protein sequence ID" value="AEF41067.1"/>
    <property type="molecule type" value="Genomic_DNA"/>
</dbReference>
<dbReference type="Gene3D" id="3.40.350.10">
    <property type="entry name" value="Creatinase/prolidase N-terminal domain"/>
    <property type="match status" value="1"/>
</dbReference>
<evidence type="ECO:0000313" key="3">
    <source>
        <dbReference type="EMBL" id="AEF41067.1"/>
    </source>
</evidence>
<evidence type="ECO:0000259" key="2">
    <source>
        <dbReference type="Pfam" id="PF01321"/>
    </source>
</evidence>
<accession>F6EGL4</accession>
<dbReference type="PANTHER" id="PTHR46112:SF2">
    <property type="entry name" value="XAA-PRO AMINOPEPTIDASE P-RELATED"/>
    <property type="match status" value="1"/>
</dbReference>
<evidence type="ECO:0000313" key="4">
    <source>
        <dbReference type="Proteomes" id="UP000009235"/>
    </source>
</evidence>
<organism evidence="3 4">
    <name type="scientific">Hoyosella subflava (strain DSM 45089 / JCM 17490 / NBRC 109087 / DQS3-9A1)</name>
    <name type="common">Amycolicicoccus subflavus</name>
    <dbReference type="NCBI Taxonomy" id="443218"/>
    <lineage>
        <taxon>Bacteria</taxon>
        <taxon>Bacillati</taxon>
        <taxon>Actinomycetota</taxon>
        <taxon>Actinomycetes</taxon>
        <taxon>Mycobacteriales</taxon>
        <taxon>Hoyosellaceae</taxon>
        <taxon>Hoyosella</taxon>
    </lineage>
</organism>
<dbReference type="Pfam" id="PF01321">
    <property type="entry name" value="Creatinase_N"/>
    <property type="match status" value="1"/>
</dbReference>
<evidence type="ECO:0000259" key="1">
    <source>
        <dbReference type="Pfam" id="PF00557"/>
    </source>
</evidence>
<dbReference type="InterPro" id="IPR036005">
    <property type="entry name" value="Creatinase/aminopeptidase-like"/>
</dbReference>
<evidence type="ECO:0008006" key="5">
    <source>
        <dbReference type="Google" id="ProtNLM"/>
    </source>
</evidence>
<dbReference type="CDD" id="cd01066">
    <property type="entry name" value="APP_MetAP"/>
    <property type="match status" value="1"/>
</dbReference>
<name>F6EGL4_HOYSD</name>
<dbReference type="PANTHER" id="PTHR46112">
    <property type="entry name" value="AMINOPEPTIDASE"/>
    <property type="match status" value="1"/>
</dbReference>
<dbReference type="InterPro" id="IPR050659">
    <property type="entry name" value="Peptidase_M24B"/>
</dbReference>
<dbReference type="STRING" id="443218.AS9A_2620"/>
<keyword evidence="4" id="KW-1185">Reference proteome</keyword>
<dbReference type="SUPFAM" id="SSF55920">
    <property type="entry name" value="Creatinase/aminopeptidase"/>
    <property type="match status" value="1"/>
</dbReference>
<feature type="domain" description="Creatinase N-terminal" evidence="2">
    <location>
        <begin position="17"/>
        <end position="147"/>
    </location>
</feature>
<dbReference type="InterPro" id="IPR029149">
    <property type="entry name" value="Creatin/AminoP/Spt16_N"/>
</dbReference>
<protein>
    <recommendedName>
        <fullName evidence="5">Xaa-Pro aminopeptidase</fullName>
    </recommendedName>
</protein>
<dbReference type="AlphaFoldDB" id="F6EGL4"/>
<gene>
    <name evidence="3" type="ordered locus">AS9A_2620</name>
</gene>
<dbReference type="SUPFAM" id="SSF53092">
    <property type="entry name" value="Creatinase/prolidase N-terminal domain"/>
    <property type="match status" value="1"/>
</dbReference>
<dbReference type="KEGG" id="asd:AS9A_2620"/>